<dbReference type="RefSeq" id="WP_114898786.1">
    <property type="nucleotide sequence ID" value="NZ_CP031222.1"/>
</dbReference>
<evidence type="ECO:0000313" key="3">
    <source>
        <dbReference type="Proteomes" id="UP000253940"/>
    </source>
</evidence>
<evidence type="ECO:0000256" key="1">
    <source>
        <dbReference type="SAM" id="SignalP"/>
    </source>
</evidence>
<sequence length="280" mass="28638">MGALTMTFKSNTLLMTRITLLAGLCVITAPVFADNTETINAIGQVATAMGAQGGNNSGTYNQIGQIAGAFGGQQGAANSTSPSNSGGLGQLGQYAGALGLGGAATTNTSLTTQPVLYSDNDLKGMDCLGLELASTRTNNAINKTKANATDLLATVKQEQGQQKSQASAAADIGALILAQRGGKTGEYAKLYQNMKGDPNANSNALDIEIKNLEKMNEQTAEIKVYQKYKNCPGSTTVTPTPAPAQIAAPVAAAATTAAVATTTTKATKKKTKKKVVKKTS</sequence>
<dbReference type="Proteomes" id="UP000253940">
    <property type="component" value="Chromosome"/>
</dbReference>
<reference evidence="2 3" key="1">
    <citation type="submission" date="2018-07" db="EMBL/GenBank/DDBJ databases">
        <title>Genome sequencing of Moraxellaceae gen. HYN0046.</title>
        <authorList>
            <person name="Kim M."/>
            <person name="Yi H."/>
        </authorList>
    </citation>
    <scope>NUCLEOTIDE SEQUENCE [LARGE SCALE GENOMIC DNA]</scope>
    <source>
        <strain evidence="2 3">HYN0046</strain>
    </source>
</reference>
<accession>A0A345P5W7</accession>
<keyword evidence="1" id="KW-0732">Signal</keyword>
<feature type="chain" id="PRO_5016783066" evidence="1">
    <location>
        <begin position="34"/>
        <end position="280"/>
    </location>
</feature>
<feature type="signal peptide" evidence="1">
    <location>
        <begin position="1"/>
        <end position="33"/>
    </location>
</feature>
<keyword evidence="3" id="KW-1185">Reference proteome</keyword>
<evidence type="ECO:0000313" key="2">
    <source>
        <dbReference type="EMBL" id="AXI02676.1"/>
    </source>
</evidence>
<protein>
    <submittedName>
        <fullName evidence="2">Uncharacterized protein</fullName>
    </submittedName>
</protein>
<dbReference type="KEGG" id="mbah:HYN46_07430"/>
<name>A0A345P5W7_9GAMM</name>
<dbReference type="AlphaFoldDB" id="A0A345P5W7"/>
<dbReference type="EMBL" id="CP031222">
    <property type="protein sequence ID" value="AXI02676.1"/>
    <property type="molecule type" value="Genomic_DNA"/>
</dbReference>
<organism evidence="2 3">
    <name type="scientific">Aquirhabdus parva</name>
    <dbReference type="NCBI Taxonomy" id="2283318"/>
    <lineage>
        <taxon>Bacteria</taxon>
        <taxon>Pseudomonadati</taxon>
        <taxon>Pseudomonadota</taxon>
        <taxon>Gammaproteobacteria</taxon>
        <taxon>Moraxellales</taxon>
        <taxon>Moraxellaceae</taxon>
        <taxon>Aquirhabdus</taxon>
    </lineage>
</organism>
<gene>
    <name evidence="2" type="ORF">HYN46_07430</name>
</gene>
<proteinExistence type="predicted"/>